<dbReference type="GeneID" id="96879499"/>
<organism evidence="1 2">
    <name type="scientific">Arsenophonus nasoniae</name>
    <name type="common">son-killer infecting Nasonia vitripennis</name>
    <dbReference type="NCBI Taxonomy" id="638"/>
    <lineage>
        <taxon>Bacteria</taxon>
        <taxon>Pseudomonadati</taxon>
        <taxon>Pseudomonadota</taxon>
        <taxon>Gammaproteobacteria</taxon>
        <taxon>Enterobacterales</taxon>
        <taxon>Morganellaceae</taxon>
        <taxon>Arsenophonus</taxon>
    </lineage>
</organism>
<accession>A0A4P7KWU0</accession>
<dbReference type="KEGG" id="ans:ArsFIN_33850"/>
<evidence type="ECO:0000313" key="1">
    <source>
        <dbReference type="EMBL" id="QBY44799.1"/>
    </source>
</evidence>
<proteinExistence type="predicted"/>
<reference evidence="1 2" key="1">
    <citation type="submission" date="2019-03" db="EMBL/GenBank/DDBJ databases">
        <title>Long-read sequencing reveals hyperdense prophage content in a complex bacterial symbiont genome.</title>
        <authorList>
            <person name="Frost C.L."/>
            <person name="Siozios S."/>
            <person name="Nadal-Jimenez P."/>
            <person name="Brockhurst M.A."/>
            <person name="King K.C."/>
            <person name="Darby A.C."/>
            <person name="Hurst G.D.D."/>
        </authorList>
    </citation>
    <scope>NUCLEOTIDE SEQUENCE [LARGE SCALE GENOMIC DNA]</scope>
    <source>
        <strain evidence="1 2">FIN</strain>
    </source>
</reference>
<name>A0A4P7KWU0_9GAMM</name>
<dbReference type="RefSeq" id="WP_034250145.1">
    <property type="nucleotide sequence ID" value="NZ_CP038613.1"/>
</dbReference>
<gene>
    <name evidence="1" type="ORF">ArsFIN_33850</name>
</gene>
<evidence type="ECO:0000313" key="2">
    <source>
        <dbReference type="Proteomes" id="UP000295134"/>
    </source>
</evidence>
<dbReference type="Gene3D" id="1.10.238.160">
    <property type="match status" value="1"/>
</dbReference>
<dbReference type="Proteomes" id="UP000295134">
    <property type="component" value="Chromosome"/>
</dbReference>
<evidence type="ECO:0008006" key="3">
    <source>
        <dbReference type="Google" id="ProtNLM"/>
    </source>
</evidence>
<dbReference type="EMBL" id="CP038613">
    <property type="protein sequence ID" value="QBY44799.1"/>
    <property type="molecule type" value="Genomic_DNA"/>
</dbReference>
<sequence length="116" mass="13743">MIETFDDFLSETVPDGFGGMSERRYVWSHLRIEQARKVWLAAQRAAKANRQQTEATFDATRFMGYEEMEKRLNKSRTTIWRMIKKGEFPKPKVTKGGLFLGWSEESYNRWVELQNN</sequence>
<protein>
    <recommendedName>
        <fullName evidence="3">Prophage CP4-57 regulatory protein (AlpA)</fullName>
    </recommendedName>
</protein>
<dbReference type="AlphaFoldDB" id="A0A4P7KWU0"/>